<evidence type="ECO:0000313" key="1">
    <source>
        <dbReference type="EMBL" id="KAJ0169894.1"/>
    </source>
</evidence>
<gene>
    <name evidence="1" type="ORF">K1T71_014500</name>
</gene>
<sequence length="286" mass="33047">MSSLNGTTVRRSSMRSHDRKLRYRTLLEDLSILGDENCNDECMEKTSQAVQEVQELLAEGGVEERVKHPGEGYLDSRVLKATSVLAVRYTEAVSGNINTYDKHELAQHIRENPEFWELMFPREVPQLGFLYGTFAPTPPEQRPRAPRRRVERQQAAELKAPEAVERLEKTEEGPEMVSRVNRFINKQYKANGGQPISYFHVVLDPDSFSRTIENVYHVSFLVRDGMVSVDLDEEYELPFITPVAQQGEQSDISNENQFIVSLDMKRWQELIEAFKIRKPMMVLKRN</sequence>
<keyword evidence="2" id="KW-1185">Reference proteome</keyword>
<accession>A0ACC1CE94</accession>
<name>A0ACC1CE94_9NEOP</name>
<comment type="caution">
    <text evidence="1">The sequence shown here is derived from an EMBL/GenBank/DDBJ whole genome shotgun (WGS) entry which is preliminary data.</text>
</comment>
<organism evidence="1 2">
    <name type="scientific">Dendrolimus kikuchii</name>
    <dbReference type="NCBI Taxonomy" id="765133"/>
    <lineage>
        <taxon>Eukaryota</taxon>
        <taxon>Metazoa</taxon>
        <taxon>Ecdysozoa</taxon>
        <taxon>Arthropoda</taxon>
        <taxon>Hexapoda</taxon>
        <taxon>Insecta</taxon>
        <taxon>Pterygota</taxon>
        <taxon>Neoptera</taxon>
        <taxon>Endopterygota</taxon>
        <taxon>Lepidoptera</taxon>
        <taxon>Glossata</taxon>
        <taxon>Ditrysia</taxon>
        <taxon>Bombycoidea</taxon>
        <taxon>Lasiocampidae</taxon>
        <taxon>Dendrolimus</taxon>
    </lineage>
</organism>
<dbReference type="EMBL" id="CM034415">
    <property type="protein sequence ID" value="KAJ0169894.1"/>
    <property type="molecule type" value="Genomic_DNA"/>
</dbReference>
<dbReference type="Proteomes" id="UP000824533">
    <property type="component" value="Linkage Group LG29"/>
</dbReference>
<proteinExistence type="predicted"/>
<reference evidence="1 2" key="1">
    <citation type="journal article" date="2021" name="Front. Genet.">
        <title>Chromosome-Level Genome Assembly Reveals Significant Gene Expansion in the Toll and IMD Signaling Pathways of Dendrolimus kikuchii.</title>
        <authorList>
            <person name="Zhou J."/>
            <person name="Wu P."/>
            <person name="Xiong Z."/>
            <person name="Liu N."/>
            <person name="Zhao N."/>
            <person name="Ji M."/>
            <person name="Qiu Y."/>
            <person name="Yang B."/>
        </authorList>
    </citation>
    <scope>NUCLEOTIDE SEQUENCE [LARGE SCALE GENOMIC DNA]</scope>
    <source>
        <strain evidence="1">Ann1</strain>
    </source>
</reference>
<evidence type="ECO:0000313" key="2">
    <source>
        <dbReference type="Proteomes" id="UP000824533"/>
    </source>
</evidence>
<protein>
    <submittedName>
        <fullName evidence="1">Uncharacterized protein</fullName>
    </submittedName>
</protein>